<evidence type="ECO:0000256" key="6">
    <source>
        <dbReference type="SAM" id="MobiDB-lite"/>
    </source>
</evidence>
<feature type="region of interest" description="Disordered" evidence="6">
    <location>
        <begin position="107"/>
        <end position="127"/>
    </location>
</feature>
<organism evidence="8 9">
    <name type="scientific">Lentinus tigrinus ALCF2SS1-6</name>
    <dbReference type="NCBI Taxonomy" id="1328759"/>
    <lineage>
        <taxon>Eukaryota</taxon>
        <taxon>Fungi</taxon>
        <taxon>Dikarya</taxon>
        <taxon>Basidiomycota</taxon>
        <taxon>Agaricomycotina</taxon>
        <taxon>Agaricomycetes</taxon>
        <taxon>Polyporales</taxon>
        <taxon>Polyporaceae</taxon>
        <taxon>Lentinus</taxon>
    </lineage>
</organism>
<keyword evidence="5 7" id="KW-0472">Membrane</keyword>
<evidence type="ECO:0008006" key="10">
    <source>
        <dbReference type="Google" id="ProtNLM"/>
    </source>
</evidence>
<feature type="compositionally biased region" description="Polar residues" evidence="6">
    <location>
        <begin position="107"/>
        <end position="118"/>
    </location>
</feature>
<protein>
    <recommendedName>
        <fullName evidence="10">FUN14-domain-containing protein</fullName>
    </recommendedName>
</protein>
<feature type="transmembrane region" description="Helical" evidence="7">
    <location>
        <begin position="70"/>
        <end position="96"/>
    </location>
</feature>
<proteinExistence type="inferred from homology"/>
<evidence type="ECO:0000256" key="1">
    <source>
        <dbReference type="ARBA" id="ARBA00004370"/>
    </source>
</evidence>
<reference evidence="8" key="1">
    <citation type="journal article" date="2018" name="Genome Biol. Evol.">
        <title>Genomics and development of Lentinus tigrinus, a white-rot wood-decaying mushroom with dimorphic fruiting bodies.</title>
        <authorList>
            <person name="Wu B."/>
            <person name="Xu Z."/>
            <person name="Knudson A."/>
            <person name="Carlson A."/>
            <person name="Chen N."/>
            <person name="Kovaka S."/>
            <person name="LaButti K."/>
            <person name="Lipzen A."/>
            <person name="Pennachio C."/>
            <person name="Riley R."/>
            <person name="Schakwitz W."/>
            <person name="Umezawa K."/>
            <person name="Ohm R.A."/>
            <person name="Grigoriev I.V."/>
            <person name="Nagy L.G."/>
            <person name="Gibbons J."/>
            <person name="Hibbett D."/>
        </authorList>
    </citation>
    <scope>NUCLEOTIDE SEQUENCE [LARGE SCALE GENOMIC DNA]</scope>
    <source>
        <strain evidence="8">ALCF2SS1-6</strain>
    </source>
</reference>
<dbReference type="STRING" id="1328759.A0A5C2SS88"/>
<dbReference type="Proteomes" id="UP000313359">
    <property type="component" value="Unassembled WGS sequence"/>
</dbReference>
<name>A0A5C2SS88_9APHY</name>
<comment type="similarity">
    <text evidence="2">Belongs to the FUN14 family.</text>
</comment>
<dbReference type="GO" id="GO:0016020">
    <property type="term" value="C:membrane"/>
    <property type="evidence" value="ECO:0007669"/>
    <property type="project" value="UniProtKB-SubCell"/>
</dbReference>
<gene>
    <name evidence="8" type="ORF">L227DRAFT_649034</name>
</gene>
<evidence type="ECO:0000256" key="4">
    <source>
        <dbReference type="ARBA" id="ARBA00022989"/>
    </source>
</evidence>
<dbReference type="OrthoDB" id="163794at2759"/>
<keyword evidence="9" id="KW-1185">Reference proteome</keyword>
<dbReference type="PANTHER" id="PTHR21346">
    <property type="entry name" value="FUN14 DOMAIN CONTAINING"/>
    <property type="match status" value="1"/>
</dbReference>
<evidence type="ECO:0000313" key="9">
    <source>
        <dbReference type="Proteomes" id="UP000313359"/>
    </source>
</evidence>
<evidence type="ECO:0000256" key="2">
    <source>
        <dbReference type="ARBA" id="ARBA00009160"/>
    </source>
</evidence>
<evidence type="ECO:0000256" key="3">
    <source>
        <dbReference type="ARBA" id="ARBA00022692"/>
    </source>
</evidence>
<dbReference type="InterPro" id="IPR007014">
    <property type="entry name" value="FUN14"/>
</dbReference>
<feature type="transmembrane region" description="Helical" evidence="7">
    <location>
        <begin position="157"/>
        <end position="173"/>
    </location>
</feature>
<dbReference type="PANTHER" id="PTHR21346:SF10">
    <property type="entry name" value="TRANSMEMBRANE PROTEIN"/>
    <property type="match status" value="1"/>
</dbReference>
<evidence type="ECO:0000256" key="7">
    <source>
        <dbReference type="SAM" id="Phobius"/>
    </source>
</evidence>
<comment type="subcellular location">
    <subcellularLocation>
        <location evidence="1">Membrane</location>
    </subcellularLocation>
</comment>
<keyword evidence="3 7" id="KW-0812">Transmembrane</keyword>
<evidence type="ECO:0000256" key="5">
    <source>
        <dbReference type="ARBA" id="ARBA00023136"/>
    </source>
</evidence>
<keyword evidence="4 7" id="KW-1133">Transmembrane helix</keyword>
<dbReference type="Pfam" id="PF04930">
    <property type="entry name" value="FUN14"/>
    <property type="match status" value="1"/>
</dbReference>
<sequence>MQPVLPSLLCRPVCGTIRRTPHVSSRKAFFTPNFNRGGCTFRPYAHSARAPSPPFPDFTSKEFKREARRAWAGAFVKLSITGVGLAVTFLAAPIIYCDPVQPKKVAETTSQTQDSAASPTYPPLPPPPQSSVNYYQLTFGTVCGICAGVFVKKGARFVAFALGGVFVILQYFGSTSLVRVDWTRAATRFENLFYTKDPSGVSRPPNIGSLFRWIVDFLTADFPPRATFIAGFLLGLRVG</sequence>
<dbReference type="AlphaFoldDB" id="A0A5C2SS88"/>
<evidence type="ECO:0000313" key="8">
    <source>
        <dbReference type="EMBL" id="RPD66284.1"/>
    </source>
</evidence>
<feature type="transmembrane region" description="Helical" evidence="7">
    <location>
        <begin position="132"/>
        <end position="150"/>
    </location>
</feature>
<accession>A0A5C2SS88</accession>
<dbReference type="EMBL" id="ML122251">
    <property type="protein sequence ID" value="RPD66284.1"/>
    <property type="molecule type" value="Genomic_DNA"/>
</dbReference>